<feature type="region of interest" description="Disordered" evidence="1">
    <location>
        <begin position="126"/>
        <end position="150"/>
    </location>
</feature>
<evidence type="ECO:0000313" key="2">
    <source>
        <dbReference type="EMBL" id="QHT11991.1"/>
    </source>
</evidence>
<organism evidence="2">
    <name type="scientific">viral metagenome</name>
    <dbReference type="NCBI Taxonomy" id="1070528"/>
    <lineage>
        <taxon>unclassified sequences</taxon>
        <taxon>metagenomes</taxon>
        <taxon>organismal metagenomes</taxon>
    </lineage>
</organism>
<protein>
    <submittedName>
        <fullName evidence="2">Uncharacterized protein</fullName>
    </submittedName>
</protein>
<dbReference type="AlphaFoldDB" id="A0A6C0D630"/>
<evidence type="ECO:0000256" key="1">
    <source>
        <dbReference type="SAM" id="MobiDB-lite"/>
    </source>
</evidence>
<feature type="compositionally biased region" description="Basic and acidic residues" evidence="1">
    <location>
        <begin position="133"/>
        <end position="142"/>
    </location>
</feature>
<reference evidence="2" key="1">
    <citation type="journal article" date="2020" name="Nature">
        <title>Giant virus diversity and host interactions through global metagenomics.</title>
        <authorList>
            <person name="Schulz F."/>
            <person name="Roux S."/>
            <person name="Paez-Espino D."/>
            <person name="Jungbluth S."/>
            <person name="Walsh D.A."/>
            <person name="Denef V.J."/>
            <person name="McMahon K.D."/>
            <person name="Konstantinidis K.T."/>
            <person name="Eloe-Fadrosh E.A."/>
            <person name="Kyrpides N.C."/>
            <person name="Woyke T."/>
        </authorList>
    </citation>
    <scope>NUCLEOTIDE SEQUENCE</scope>
    <source>
        <strain evidence="2">GVMAG-M-3300023174-124</strain>
    </source>
</reference>
<proteinExistence type="predicted"/>
<feature type="region of interest" description="Disordered" evidence="1">
    <location>
        <begin position="157"/>
        <end position="176"/>
    </location>
</feature>
<dbReference type="EMBL" id="MN739540">
    <property type="protein sequence ID" value="QHT11991.1"/>
    <property type="molecule type" value="Genomic_DNA"/>
</dbReference>
<sequence>MIINKHPKMMNDTDYDNEIIDYGDYYSYQGELYIKQFPKMWATSHVPETGPGECENCNFYGSWNGVFIGYCMNCADYVYEYQRGHGFITHGEELNNEDIPQLRAMDTYLYGVELDEIITSTPNRDFYELSDSEDSKDSKDSKDSEDDVDRYLDKMKEHKRRYRRSDEPYIQKTPVTDNSCDICSIGK</sequence>
<accession>A0A6C0D630</accession>
<name>A0A6C0D630_9ZZZZ</name>